<dbReference type="EMBL" id="PP511579">
    <property type="protein sequence ID" value="XCD05582.1"/>
    <property type="molecule type" value="Genomic_DNA"/>
</dbReference>
<organism evidence="2">
    <name type="scientific">Dulem virus 121</name>
    <dbReference type="NCBI Taxonomy" id="3145598"/>
    <lineage>
        <taxon>Viruses</taxon>
        <taxon>Monodnaviria</taxon>
        <taxon>Sangervirae</taxon>
        <taxon>Phixviricota</taxon>
        <taxon>Malgrandaviricetes</taxon>
        <taxon>Petitvirales</taxon>
        <taxon>Microviridae</taxon>
        <taxon>Microvirus</taxon>
    </lineage>
</organism>
<accession>A0AAU8AZZ0</accession>
<sequence length="57" mass="6613">MRSKIIYEIVLQGEVVYTCMTKPEADRVFDMLTDLFPNIPICLNGKFVVHLPKEINE</sequence>
<evidence type="ECO:0000313" key="1">
    <source>
        <dbReference type="EMBL" id="XCD04153.1"/>
    </source>
</evidence>
<dbReference type="EMBL" id="PP511431">
    <property type="protein sequence ID" value="XCD04153.1"/>
    <property type="molecule type" value="Genomic_DNA"/>
</dbReference>
<protein>
    <submittedName>
        <fullName evidence="2">Uncharacterized protein</fullName>
    </submittedName>
</protein>
<proteinExistence type="predicted"/>
<name>A0AAU8AZZ0_9VIRU</name>
<dbReference type="EMBL" id="PP511834">
    <property type="protein sequence ID" value="XCD07955.1"/>
    <property type="molecule type" value="Genomic_DNA"/>
</dbReference>
<evidence type="ECO:0000313" key="2">
    <source>
        <dbReference type="EMBL" id="XCD05582.1"/>
    </source>
</evidence>
<evidence type="ECO:0000313" key="3">
    <source>
        <dbReference type="EMBL" id="XCD07955.1"/>
    </source>
</evidence>
<reference evidence="2" key="1">
    <citation type="submission" date="2024-03" db="EMBL/GenBank/DDBJ databases">
        <title>Diverse circular DNA viruses in blood, oral, and fecal samples of captive lemurs.</title>
        <authorList>
            <person name="Paietta E.N."/>
            <person name="Kraberger S."/>
            <person name="Lund M.C."/>
            <person name="Custer J.M."/>
            <person name="Vargas K.M."/>
            <person name="Ehmke E.E."/>
            <person name="Yoder A.D."/>
            <person name="Varsani A."/>
        </authorList>
    </citation>
    <scope>NUCLEOTIDE SEQUENCE</scope>
    <source>
        <strain evidence="1">Duke_21_97</strain>
        <strain evidence="2">Duke_24FS_108</strain>
        <strain evidence="3">Duke_28FS_101</strain>
    </source>
</reference>